<feature type="binding site" evidence="1">
    <location>
        <position position="23"/>
    </location>
    <ligand>
        <name>Zn(2+)</name>
        <dbReference type="ChEBI" id="CHEBI:29105"/>
    </ligand>
</feature>
<keyword evidence="1" id="KW-0479">Metal-binding</keyword>
<comment type="similarity">
    <text evidence="1">Belongs to the DNA gyrase inhibitor YacG family.</text>
</comment>
<proteinExistence type="inferred from homology"/>
<evidence type="ECO:0000256" key="1">
    <source>
        <dbReference type="HAMAP-Rule" id="MF_00649"/>
    </source>
</evidence>
<reference evidence="3 4" key="1">
    <citation type="submission" date="2024-09" db="EMBL/GenBank/DDBJ databases">
        <authorList>
            <person name="Sun Q."/>
            <person name="Mori K."/>
        </authorList>
    </citation>
    <scope>NUCLEOTIDE SEQUENCE [LARGE SCALE GENOMIC DNA]</scope>
    <source>
        <strain evidence="3 4">CICC 11035S</strain>
    </source>
</reference>
<dbReference type="Pfam" id="PF03884">
    <property type="entry name" value="YacG"/>
    <property type="match status" value="1"/>
</dbReference>
<sequence length="64" mass="7229">MTTKTRKCPICGNPRSEEHTPFCSKGCRDRDLLKWLDDGYALPGQPADPDLPELSQSHIFPQDD</sequence>
<accession>A0ABV6SA45</accession>
<protein>
    <recommendedName>
        <fullName evidence="1">DNA gyrase inhibitor YacG</fullName>
    </recommendedName>
</protein>
<evidence type="ECO:0000313" key="3">
    <source>
        <dbReference type="EMBL" id="MFC0686099.1"/>
    </source>
</evidence>
<feature type="binding site" evidence="1">
    <location>
        <position position="11"/>
    </location>
    <ligand>
        <name>Zn(2+)</name>
        <dbReference type="ChEBI" id="CHEBI:29105"/>
    </ligand>
</feature>
<dbReference type="Proteomes" id="UP001589858">
    <property type="component" value="Unassembled WGS sequence"/>
</dbReference>
<dbReference type="Gene3D" id="3.30.50.10">
    <property type="entry name" value="Erythroid Transcription Factor GATA-1, subunit A"/>
    <property type="match status" value="1"/>
</dbReference>
<comment type="cofactor">
    <cofactor evidence="1">
        <name>Zn(2+)</name>
        <dbReference type="ChEBI" id="CHEBI:29105"/>
    </cofactor>
    <text evidence="1">Binds 1 zinc ion.</text>
</comment>
<evidence type="ECO:0000256" key="2">
    <source>
        <dbReference type="SAM" id="MobiDB-lite"/>
    </source>
</evidence>
<keyword evidence="4" id="KW-1185">Reference proteome</keyword>
<feature type="binding site" evidence="1">
    <location>
        <position position="27"/>
    </location>
    <ligand>
        <name>Zn(2+)</name>
        <dbReference type="ChEBI" id="CHEBI:29105"/>
    </ligand>
</feature>
<dbReference type="HAMAP" id="MF_00649">
    <property type="entry name" value="DNA_gyrase_inhibitor_YacG"/>
    <property type="match status" value="1"/>
</dbReference>
<dbReference type="SUPFAM" id="SSF57716">
    <property type="entry name" value="Glucocorticoid receptor-like (DNA-binding domain)"/>
    <property type="match status" value="1"/>
</dbReference>
<comment type="subunit">
    <text evidence="1">Interacts with GyrB.</text>
</comment>
<name>A0ABV6SA45_9SPHN</name>
<organism evidence="3 4">
    <name type="scientific">Novosphingobium clariflavum</name>
    <dbReference type="NCBI Taxonomy" id="2029884"/>
    <lineage>
        <taxon>Bacteria</taxon>
        <taxon>Pseudomonadati</taxon>
        <taxon>Pseudomonadota</taxon>
        <taxon>Alphaproteobacteria</taxon>
        <taxon>Sphingomonadales</taxon>
        <taxon>Sphingomonadaceae</taxon>
        <taxon>Novosphingobium</taxon>
    </lineage>
</organism>
<dbReference type="RefSeq" id="WP_267218814.1">
    <property type="nucleotide sequence ID" value="NZ_JAPCWC010000002.1"/>
</dbReference>
<keyword evidence="1" id="KW-0862">Zinc</keyword>
<dbReference type="EMBL" id="JBHLTM010000061">
    <property type="protein sequence ID" value="MFC0686099.1"/>
    <property type="molecule type" value="Genomic_DNA"/>
</dbReference>
<evidence type="ECO:0000313" key="4">
    <source>
        <dbReference type="Proteomes" id="UP001589858"/>
    </source>
</evidence>
<dbReference type="InterPro" id="IPR013088">
    <property type="entry name" value="Znf_NHR/GATA"/>
</dbReference>
<comment type="function">
    <text evidence="1">Inhibits all the catalytic activities of DNA gyrase by preventing its interaction with DNA. Acts by binding directly to the C-terminal domain of GyrB, which probably disrupts DNA binding by the gyrase.</text>
</comment>
<comment type="caution">
    <text evidence="3">The sequence shown here is derived from an EMBL/GenBank/DDBJ whole genome shotgun (WGS) entry which is preliminary data.</text>
</comment>
<gene>
    <name evidence="1" type="primary">yacG</name>
    <name evidence="3" type="ORF">ACFFF8_16010</name>
</gene>
<feature type="binding site" evidence="1">
    <location>
        <position position="8"/>
    </location>
    <ligand>
        <name>Zn(2+)</name>
        <dbReference type="ChEBI" id="CHEBI:29105"/>
    </ligand>
</feature>
<dbReference type="InterPro" id="IPR005584">
    <property type="entry name" value="DNA_gyrase_inhibitor_YacG"/>
</dbReference>
<feature type="compositionally biased region" description="Polar residues" evidence="2">
    <location>
        <begin position="54"/>
        <end position="64"/>
    </location>
</feature>
<feature type="region of interest" description="Disordered" evidence="2">
    <location>
        <begin position="39"/>
        <end position="64"/>
    </location>
</feature>